<sequence length="454" mass="50334">MGIDTVLWSKLVTGMTLGFHVIFATIGVGIPLMIAIAELIGIRKQDFHYTLMAKRWARGFVISVAVGVVTGTAISLQLALVWPNFMKLAGNVIALPLFMEVFAFFFEAIFLGIYLYTWDRFKNPFVHWLLTIPIVAGAGMSAVFITTVNGFMNQPGGFTMQGGQFTAVNPVQAMLNTATFSKVFHVLSSAYLTGAALLAGIAAFTMLRKGVTGYHKKALKLMMAVVMLFGLLNTVTGDVSAKFLAEHQPEKLAAAEWHFETESGADLILLGWLNAEHKIIGALHLPKILSFLAFGNFNAKVTGLNEFPPDEQPPLLVHYFFDLMAGIGFSLLGISVLYFLFTFWKKRNEHNKWLLRMIALGAPLAFLGVELGWFYAELGRQPWILRGYMRVEEAATTSPSVRNLFFLFLLLYIVLGVVSVLVLRRLFNNNPAENEMEKWAQHAGDKRTGKGAHA</sequence>
<dbReference type="AlphaFoldDB" id="A0A559JWV9"/>
<feature type="transmembrane region" description="Helical" evidence="12">
    <location>
        <begin position="183"/>
        <end position="207"/>
    </location>
</feature>
<organism evidence="13 14">
    <name type="scientific">Cohnella terricola</name>
    <dbReference type="NCBI Taxonomy" id="1289167"/>
    <lineage>
        <taxon>Bacteria</taxon>
        <taxon>Bacillati</taxon>
        <taxon>Bacillota</taxon>
        <taxon>Bacilli</taxon>
        <taxon>Bacillales</taxon>
        <taxon>Paenibacillaceae</taxon>
        <taxon>Cohnella</taxon>
    </lineage>
</organism>
<feature type="transmembrane region" description="Helical" evidence="12">
    <location>
        <begin position="93"/>
        <end position="116"/>
    </location>
</feature>
<evidence type="ECO:0000256" key="8">
    <source>
        <dbReference type="ARBA" id="ARBA00022982"/>
    </source>
</evidence>
<evidence type="ECO:0000256" key="11">
    <source>
        <dbReference type="ARBA" id="ARBA00023136"/>
    </source>
</evidence>
<feature type="transmembrane region" description="Helical" evidence="12">
    <location>
        <begin position="316"/>
        <end position="341"/>
    </location>
</feature>
<keyword evidence="5 12" id="KW-0349">Heme</keyword>
<dbReference type="PIRSF" id="PIRSF006446">
    <property type="entry name" value="Cyt_quinol_oxidase_1"/>
    <property type="match status" value="1"/>
</dbReference>
<protein>
    <submittedName>
        <fullName evidence="13">Cytochrome ubiquinol oxidase subunit I</fullName>
    </submittedName>
</protein>
<dbReference type="EMBL" id="VNJJ01000001">
    <property type="protein sequence ID" value="TVY04317.1"/>
    <property type="molecule type" value="Genomic_DNA"/>
</dbReference>
<dbReference type="RefSeq" id="WP_144697714.1">
    <property type="nucleotide sequence ID" value="NZ_VNJJ01000001.1"/>
</dbReference>
<evidence type="ECO:0000313" key="13">
    <source>
        <dbReference type="EMBL" id="TVY04317.1"/>
    </source>
</evidence>
<evidence type="ECO:0000256" key="5">
    <source>
        <dbReference type="ARBA" id="ARBA00022617"/>
    </source>
</evidence>
<dbReference type="GO" id="GO:0046872">
    <property type="term" value="F:metal ion binding"/>
    <property type="evidence" value="ECO:0007669"/>
    <property type="project" value="UniProtKB-UniRule"/>
</dbReference>
<feature type="transmembrane region" description="Helical" evidence="12">
    <location>
        <begin position="60"/>
        <end position="81"/>
    </location>
</feature>
<comment type="similarity">
    <text evidence="2 12">Belongs to the cytochrome ubiquinol oxidase subunit 1 family.</text>
</comment>
<evidence type="ECO:0000256" key="7">
    <source>
        <dbReference type="ARBA" id="ARBA00022723"/>
    </source>
</evidence>
<dbReference type="GO" id="GO:0019646">
    <property type="term" value="P:aerobic electron transport chain"/>
    <property type="evidence" value="ECO:0007669"/>
    <property type="project" value="InterPro"/>
</dbReference>
<feature type="transmembrane region" description="Helical" evidence="12">
    <location>
        <begin position="404"/>
        <end position="423"/>
    </location>
</feature>
<dbReference type="GO" id="GO:0009055">
    <property type="term" value="F:electron transfer activity"/>
    <property type="evidence" value="ECO:0007669"/>
    <property type="project" value="UniProtKB-UniRule"/>
</dbReference>
<keyword evidence="9 12" id="KW-1133">Transmembrane helix</keyword>
<dbReference type="OrthoDB" id="9807042at2"/>
<keyword evidence="10 12" id="KW-0408">Iron</keyword>
<dbReference type="GO" id="GO:0070069">
    <property type="term" value="C:cytochrome complex"/>
    <property type="evidence" value="ECO:0007669"/>
    <property type="project" value="UniProtKB-UniRule"/>
</dbReference>
<dbReference type="GO" id="GO:0016682">
    <property type="term" value="F:oxidoreductase activity, acting on diphenols and related substances as donors, oxygen as acceptor"/>
    <property type="evidence" value="ECO:0007669"/>
    <property type="project" value="TreeGrafter"/>
</dbReference>
<dbReference type="InterPro" id="IPR002585">
    <property type="entry name" value="Cyt-d_ubiquinol_oxidase_su_1"/>
</dbReference>
<dbReference type="Pfam" id="PF01654">
    <property type="entry name" value="Cyt_bd_oxida_I"/>
    <property type="match status" value="1"/>
</dbReference>
<dbReference type="GO" id="GO:0020037">
    <property type="term" value="F:heme binding"/>
    <property type="evidence" value="ECO:0007669"/>
    <property type="project" value="TreeGrafter"/>
</dbReference>
<keyword evidence="11 12" id="KW-0472">Membrane</keyword>
<evidence type="ECO:0000313" key="14">
    <source>
        <dbReference type="Proteomes" id="UP000316330"/>
    </source>
</evidence>
<evidence type="ECO:0000256" key="6">
    <source>
        <dbReference type="ARBA" id="ARBA00022692"/>
    </source>
</evidence>
<accession>A0A559JWV9</accession>
<keyword evidence="4 12" id="KW-1003">Cell membrane</keyword>
<comment type="subcellular location">
    <subcellularLocation>
        <location evidence="1">Cell membrane</location>
        <topology evidence="1">Multi-pass membrane protein</topology>
    </subcellularLocation>
</comment>
<keyword evidence="7 12" id="KW-0479">Metal-binding</keyword>
<dbReference type="GO" id="GO:0005886">
    <property type="term" value="C:plasma membrane"/>
    <property type="evidence" value="ECO:0007669"/>
    <property type="project" value="UniProtKB-SubCell"/>
</dbReference>
<comment type="caution">
    <text evidence="13">The sequence shown here is derived from an EMBL/GenBank/DDBJ whole genome shotgun (WGS) entry which is preliminary data.</text>
</comment>
<feature type="transmembrane region" description="Helical" evidence="12">
    <location>
        <begin position="219"/>
        <end position="236"/>
    </location>
</feature>
<keyword evidence="8 12" id="KW-0249">Electron transport</keyword>
<keyword evidence="3 12" id="KW-0813">Transport</keyword>
<dbReference type="Proteomes" id="UP000316330">
    <property type="component" value="Unassembled WGS sequence"/>
</dbReference>
<evidence type="ECO:0000256" key="2">
    <source>
        <dbReference type="ARBA" id="ARBA00009819"/>
    </source>
</evidence>
<evidence type="ECO:0000256" key="4">
    <source>
        <dbReference type="ARBA" id="ARBA00022475"/>
    </source>
</evidence>
<feature type="transmembrane region" description="Helical" evidence="12">
    <location>
        <begin position="353"/>
        <end position="376"/>
    </location>
</feature>
<keyword evidence="6 12" id="KW-0812">Transmembrane</keyword>
<evidence type="ECO:0000256" key="12">
    <source>
        <dbReference type="PIRNR" id="PIRNR006446"/>
    </source>
</evidence>
<feature type="transmembrane region" description="Helical" evidence="12">
    <location>
        <begin position="17"/>
        <end position="40"/>
    </location>
</feature>
<gene>
    <name evidence="13" type="ORF">FPZ45_01605</name>
</gene>
<keyword evidence="14" id="KW-1185">Reference proteome</keyword>
<evidence type="ECO:0000256" key="1">
    <source>
        <dbReference type="ARBA" id="ARBA00004651"/>
    </source>
</evidence>
<proteinExistence type="inferred from homology"/>
<evidence type="ECO:0000256" key="9">
    <source>
        <dbReference type="ARBA" id="ARBA00022989"/>
    </source>
</evidence>
<dbReference type="PANTHER" id="PTHR30365:SF14">
    <property type="entry name" value="CYTOCHROME BD MENAQUINOL OXIDASE SUBUNIT I-RELATED"/>
    <property type="match status" value="1"/>
</dbReference>
<dbReference type="PANTHER" id="PTHR30365">
    <property type="entry name" value="CYTOCHROME D UBIQUINOL OXIDASE"/>
    <property type="match status" value="1"/>
</dbReference>
<name>A0A559JWV9_9BACL</name>
<evidence type="ECO:0000256" key="10">
    <source>
        <dbReference type="ARBA" id="ARBA00023004"/>
    </source>
</evidence>
<reference evidence="13 14" key="1">
    <citation type="submission" date="2019-07" db="EMBL/GenBank/DDBJ databases">
        <authorList>
            <person name="Kim J."/>
        </authorList>
    </citation>
    <scope>NUCLEOTIDE SEQUENCE [LARGE SCALE GENOMIC DNA]</scope>
    <source>
        <strain evidence="13 14">G13</strain>
    </source>
</reference>
<feature type="transmembrane region" description="Helical" evidence="12">
    <location>
        <begin position="128"/>
        <end position="152"/>
    </location>
</feature>
<evidence type="ECO:0000256" key="3">
    <source>
        <dbReference type="ARBA" id="ARBA00022448"/>
    </source>
</evidence>